<protein>
    <submittedName>
        <fullName evidence="2">Fanconi anemia group A protein isoform X1</fullName>
    </submittedName>
</protein>
<sequence>MSGSRAPAAVSDTGPGAFRKSWPELLAGRVKRQKLNPERGQKLQEAAVHLLRSRQNLDDLLLEVEGPQCKKLCLGKLMDCDSSEGHTSPSNSFIGSALQDQASTLGVPVGILSARMAACGIGAICQAIGPPRPTELLDAEQRKKLSSLIEITQYLVANSMFCRLFFCQELWKMQDSLVLEAVWHLHKQNIVSLQELLERHSDVQVLVVWLCRSLGLLCEQVEAASPSVDVNVTRAVLADFLQMLVLRGFQDPAEGRRTVEQEKLPQVASEILQSLLDCVLEALAASEQEGPAVPGAAQCWLNMFSGQMYCSIITMDAPKRFFTHALTQILTHSPVLKASDAVQMQREWSFARTPPLLTGLYQKLIVLLSPEEFLGHMQEVLDTREVNWRLVLSCVSTLVVCLPEARQLVGDWVARLVARAFENFDPESLVPAFLIERQAALEGPVFFPPYADWFKATFGSARGPHRRSKKALVFLFTFLSDLVPFEGPQYLKVHVLHPPLVPERLRPLLSDYVTLARTRLADLKVSIEDMGLYEDLSSGDPAQPHRQALQDVEKALEVFEHSGRIPTTVMEASIFRRPYYLTYFLPALLRPRVLPKTPDPRAAFIESLKRADKIPPSLYSDYRHACSAADQKKPERPMEKADPGTSGALGALEAALRTFQAAVADPVQEAAVSAHIAVVSERLLAVLEPDDTLAEVPVIPLDVLSPELGQPEQEAVDLLLTCFCQSLAAASSSTPPQRQGPWAELFVRLLCGRAVLPAVLTRLCQLLLHQGPHLSALHVVGLAALSVHLSELGPVLPHVDLGLPAFAQGLSIAAFLDMLLPCRTGISLLLCGRFCTAAIAYVLCKSPSASSDTGHGRLSPRLVKKFQFVVLRLFPEAQEPCSVLGDIPWRPLCLPSVDWTKAALHLWGHRAFRQLLEEREFQLTYRDWLQLELGIQPEADILSDVERRDFHQWAIHQHYLPEPISEGGCGGDLEVACRILTEEMIDHCQSSRGQERLENPDLVPRGRMVNPDILSRLQEMVAELELRQGGTAGGHFLFEVFRRRLQAMGSPVTVASSLLRQQELLLHKRVLLSLPPTVFFASLQRQPAAVDCDEFLCWVNSELRNLCCHGGALTHDITAHFFRGLLSISVRDQDPSLLVSLTLAACQTECPIILISALLWWPRLAPVLTCQWRQHLQSPLPRGLQQLAEARALAWSCLSLDTAPPTPASQPSWVSAAALHLAIQEVWREPGKKELQWLDWQQEEVLLFLLFFSMMGLLSAQLAPHEVSDSLRTVDVCVPILECLQKRKTAWVALFQLTETGAGLSRVAGAGLSRVLLQVASDQHIRMLPLAFFSLLPHLDPDTLVREDAFLHVAVDMYLKLVRLFVAGETSTLPTQAAQSQQDHQRDALGLITKARGFLLQSIPRCPERSCLNLMELLEASKDLDPEVSAALRKKLPVPPNLDPDPDRDPDPDPDPDLYREPRLF</sequence>
<organism evidence="1 2">
    <name type="scientific">Echinops telfairi</name>
    <name type="common">Lesser hedgehog tenrec</name>
    <dbReference type="NCBI Taxonomy" id="9371"/>
    <lineage>
        <taxon>Eukaryota</taxon>
        <taxon>Metazoa</taxon>
        <taxon>Chordata</taxon>
        <taxon>Craniata</taxon>
        <taxon>Vertebrata</taxon>
        <taxon>Euteleostomi</taxon>
        <taxon>Mammalia</taxon>
        <taxon>Eutheria</taxon>
        <taxon>Afrotheria</taxon>
        <taxon>Tenrecidae</taxon>
        <taxon>Tenrecinae</taxon>
        <taxon>Echinops</taxon>
    </lineage>
</organism>
<gene>
    <name evidence="2" type="primary">FANCA</name>
</gene>
<name>A0AC55DCM5_ECHTE</name>
<dbReference type="Proteomes" id="UP000694863">
    <property type="component" value="Unplaced"/>
</dbReference>
<dbReference type="RefSeq" id="XP_045149505.1">
    <property type="nucleotide sequence ID" value="XM_045293570.1"/>
</dbReference>
<proteinExistence type="predicted"/>
<accession>A0AC55DCM5</accession>
<keyword evidence="1" id="KW-1185">Reference proteome</keyword>
<evidence type="ECO:0000313" key="1">
    <source>
        <dbReference type="Proteomes" id="UP000694863"/>
    </source>
</evidence>
<evidence type="ECO:0000313" key="2">
    <source>
        <dbReference type="RefSeq" id="XP_045149505.1"/>
    </source>
</evidence>
<reference evidence="2" key="1">
    <citation type="submission" date="2025-08" db="UniProtKB">
        <authorList>
            <consortium name="RefSeq"/>
        </authorList>
    </citation>
    <scope>IDENTIFICATION</scope>
</reference>